<evidence type="ECO:0000256" key="9">
    <source>
        <dbReference type="ARBA" id="ARBA00023128"/>
    </source>
</evidence>
<evidence type="ECO:0000256" key="6">
    <source>
        <dbReference type="ARBA" id="ARBA00022792"/>
    </source>
</evidence>
<sequence>MELYKKLFFRGDDLKSAELTFAALGGTIVALLNMAAKRPLYAQVYRYPVGMLFGYGAGSIFHEYNYRRLLTKEAIIWDYVEKHPEHFPDVKPKKYKDILDVWHPIR</sequence>
<dbReference type="CTD" id="20207777"/>
<evidence type="ECO:0000256" key="4">
    <source>
        <dbReference type="ARBA" id="ARBA00022660"/>
    </source>
</evidence>
<comment type="subcellular location">
    <subcellularLocation>
        <location evidence="1">Mitochondrion inner membrane</location>
        <topology evidence="1">Single-pass membrane protein</topology>
        <orientation evidence="1">Matrix side</orientation>
    </subcellularLocation>
</comment>
<dbReference type="GO" id="GO:0045271">
    <property type="term" value="C:respiratory chain complex I"/>
    <property type="evidence" value="ECO:0000318"/>
    <property type="project" value="GO_Central"/>
</dbReference>
<evidence type="ECO:0000256" key="8">
    <source>
        <dbReference type="ARBA" id="ARBA00022989"/>
    </source>
</evidence>
<comment type="similarity">
    <text evidence="2">Belongs to the complex I NDUFC2 subunit family.</text>
</comment>
<protein>
    <recommendedName>
        <fullName evidence="14">NADH dehydrogenase [ubiquinone] 1 subunit C2</fullName>
    </recommendedName>
</protein>
<evidence type="ECO:0000313" key="12">
    <source>
        <dbReference type="EnsemblMetazoa" id="HelroP180594"/>
    </source>
</evidence>
<keyword evidence="9" id="KW-0496">Mitochondrion</keyword>
<dbReference type="RefSeq" id="XP_009028150.1">
    <property type="nucleotide sequence ID" value="XM_009029902.1"/>
</dbReference>
<dbReference type="EMBL" id="KB097594">
    <property type="protein sequence ID" value="ESN93728.1"/>
    <property type="molecule type" value="Genomic_DNA"/>
</dbReference>
<dbReference type="PANTHER" id="PTHR13099:SF0">
    <property type="entry name" value="NADH DEHYDROGENASE [UBIQUINONE] 1 SUBUNIT C2-RELATED"/>
    <property type="match status" value="1"/>
</dbReference>
<keyword evidence="13" id="KW-1185">Reference proteome</keyword>
<evidence type="ECO:0000313" key="11">
    <source>
        <dbReference type="EMBL" id="ESN93728.1"/>
    </source>
</evidence>
<keyword evidence="10" id="KW-0472">Membrane</keyword>
<organism evidence="12 13">
    <name type="scientific">Helobdella robusta</name>
    <name type="common">Californian leech</name>
    <dbReference type="NCBI Taxonomy" id="6412"/>
    <lineage>
        <taxon>Eukaryota</taxon>
        <taxon>Metazoa</taxon>
        <taxon>Spiralia</taxon>
        <taxon>Lophotrochozoa</taxon>
        <taxon>Annelida</taxon>
        <taxon>Clitellata</taxon>
        <taxon>Hirudinea</taxon>
        <taxon>Rhynchobdellida</taxon>
        <taxon>Glossiphoniidae</taxon>
        <taxon>Helobdella</taxon>
    </lineage>
</organism>
<keyword evidence="4" id="KW-0679">Respiratory chain</keyword>
<keyword evidence="8" id="KW-1133">Transmembrane helix</keyword>
<reference evidence="12" key="3">
    <citation type="submission" date="2015-06" db="UniProtKB">
        <authorList>
            <consortium name="EnsemblMetazoa"/>
        </authorList>
    </citation>
    <scope>IDENTIFICATION</scope>
</reference>
<dbReference type="EMBL" id="AMQM01007283">
    <property type="status" value="NOT_ANNOTATED_CDS"/>
    <property type="molecule type" value="Genomic_DNA"/>
</dbReference>
<dbReference type="FunCoup" id="T1FG28">
    <property type="interactions" value="688"/>
</dbReference>
<evidence type="ECO:0000313" key="13">
    <source>
        <dbReference type="Proteomes" id="UP000015101"/>
    </source>
</evidence>
<dbReference type="GO" id="GO:0006120">
    <property type="term" value="P:mitochondrial electron transport, NADH to ubiquinone"/>
    <property type="evidence" value="ECO:0007669"/>
    <property type="project" value="InterPro"/>
</dbReference>
<dbReference type="OMA" id="KHASFAV"/>
<dbReference type="HOGENOM" id="CLU_160193_0_0_1"/>
<gene>
    <name evidence="12" type="primary">20207777</name>
    <name evidence="11" type="ORF">HELRODRAFT_180594</name>
</gene>
<dbReference type="InParanoid" id="T1FG28"/>
<dbReference type="Proteomes" id="UP000015101">
    <property type="component" value="Unassembled WGS sequence"/>
</dbReference>
<dbReference type="Pfam" id="PF06374">
    <property type="entry name" value="NDUF_C2"/>
    <property type="match status" value="1"/>
</dbReference>
<evidence type="ECO:0000256" key="1">
    <source>
        <dbReference type="ARBA" id="ARBA00004298"/>
    </source>
</evidence>
<dbReference type="InterPro" id="IPR009423">
    <property type="entry name" value="NDUC2"/>
</dbReference>
<keyword evidence="7" id="KW-0249">Electron transport</keyword>
<dbReference type="STRING" id="6412.T1FG28"/>
<evidence type="ECO:0000256" key="3">
    <source>
        <dbReference type="ARBA" id="ARBA00022448"/>
    </source>
</evidence>
<dbReference type="EnsemblMetazoa" id="HelroT180594">
    <property type="protein sequence ID" value="HelroP180594"/>
    <property type="gene ID" value="HelroG180594"/>
</dbReference>
<keyword evidence="3" id="KW-0813">Transport</keyword>
<dbReference type="OrthoDB" id="6329847at2759"/>
<keyword evidence="6" id="KW-0999">Mitochondrion inner membrane</keyword>
<evidence type="ECO:0000256" key="2">
    <source>
        <dbReference type="ARBA" id="ARBA00008674"/>
    </source>
</evidence>
<keyword evidence="5" id="KW-0812">Transmembrane</keyword>
<dbReference type="GO" id="GO:0005743">
    <property type="term" value="C:mitochondrial inner membrane"/>
    <property type="evidence" value="ECO:0007669"/>
    <property type="project" value="UniProtKB-SubCell"/>
</dbReference>
<proteinExistence type="inferred from homology"/>
<evidence type="ECO:0000256" key="10">
    <source>
        <dbReference type="ARBA" id="ARBA00023136"/>
    </source>
</evidence>
<dbReference type="PANTHER" id="PTHR13099">
    <property type="entry name" value="NADH-UBIQUINONE OXIDOREDUCTASE SUBUNIT B14.5B"/>
    <property type="match status" value="1"/>
</dbReference>
<reference evidence="13" key="1">
    <citation type="submission" date="2012-12" db="EMBL/GenBank/DDBJ databases">
        <authorList>
            <person name="Hellsten U."/>
            <person name="Grimwood J."/>
            <person name="Chapman J.A."/>
            <person name="Shapiro H."/>
            <person name="Aerts A."/>
            <person name="Otillar R.P."/>
            <person name="Terry A.Y."/>
            <person name="Boore J.L."/>
            <person name="Simakov O."/>
            <person name="Marletaz F."/>
            <person name="Cho S.-J."/>
            <person name="Edsinger-Gonzales E."/>
            <person name="Havlak P."/>
            <person name="Kuo D.-H."/>
            <person name="Larsson T."/>
            <person name="Lv J."/>
            <person name="Arendt D."/>
            <person name="Savage R."/>
            <person name="Osoegawa K."/>
            <person name="de Jong P."/>
            <person name="Lindberg D.R."/>
            <person name="Seaver E.C."/>
            <person name="Weisblat D.A."/>
            <person name="Putnam N.H."/>
            <person name="Grigoriev I.V."/>
            <person name="Rokhsar D.S."/>
        </authorList>
    </citation>
    <scope>NUCLEOTIDE SEQUENCE</scope>
</reference>
<reference evidence="11 13" key="2">
    <citation type="journal article" date="2013" name="Nature">
        <title>Insights into bilaterian evolution from three spiralian genomes.</title>
        <authorList>
            <person name="Simakov O."/>
            <person name="Marletaz F."/>
            <person name="Cho S.J."/>
            <person name="Edsinger-Gonzales E."/>
            <person name="Havlak P."/>
            <person name="Hellsten U."/>
            <person name="Kuo D.H."/>
            <person name="Larsson T."/>
            <person name="Lv J."/>
            <person name="Arendt D."/>
            <person name="Savage R."/>
            <person name="Osoegawa K."/>
            <person name="de Jong P."/>
            <person name="Grimwood J."/>
            <person name="Chapman J.A."/>
            <person name="Shapiro H."/>
            <person name="Aerts A."/>
            <person name="Otillar R.P."/>
            <person name="Terry A.Y."/>
            <person name="Boore J.L."/>
            <person name="Grigoriev I.V."/>
            <person name="Lindberg D.R."/>
            <person name="Seaver E.C."/>
            <person name="Weisblat D.A."/>
            <person name="Putnam N.H."/>
            <person name="Rokhsar D.S."/>
        </authorList>
    </citation>
    <scope>NUCLEOTIDE SEQUENCE</scope>
</reference>
<evidence type="ECO:0000256" key="5">
    <source>
        <dbReference type="ARBA" id="ARBA00022692"/>
    </source>
</evidence>
<dbReference type="AlphaFoldDB" id="T1FG28"/>
<dbReference type="KEGG" id="hro:HELRODRAFT_180594"/>
<evidence type="ECO:0008006" key="14">
    <source>
        <dbReference type="Google" id="ProtNLM"/>
    </source>
</evidence>
<evidence type="ECO:0000256" key="7">
    <source>
        <dbReference type="ARBA" id="ARBA00022982"/>
    </source>
</evidence>
<dbReference type="GeneID" id="20207777"/>
<name>T1FG28_HELRO</name>
<accession>T1FG28</accession>